<dbReference type="InterPro" id="IPR000182">
    <property type="entry name" value="GNAT_dom"/>
</dbReference>
<feature type="domain" description="N-acetyltransferase" evidence="1">
    <location>
        <begin position="1"/>
        <end position="127"/>
    </location>
</feature>
<dbReference type="GO" id="GO:0016747">
    <property type="term" value="F:acyltransferase activity, transferring groups other than amino-acyl groups"/>
    <property type="evidence" value="ECO:0007669"/>
    <property type="project" value="InterPro"/>
</dbReference>
<dbReference type="SUPFAM" id="SSF55729">
    <property type="entry name" value="Acyl-CoA N-acyltransferases (Nat)"/>
    <property type="match status" value="1"/>
</dbReference>
<dbReference type="PROSITE" id="PS51186">
    <property type="entry name" value="GNAT"/>
    <property type="match status" value="1"/>
</dbReference>
<organism evidence="2 3">
    <name type="scientific">Listeria fleischmannii FSL S10-1203</name>
    <dbReference type="NCBI Taxonomy" id="1265822"/>
    <lineage>
        <taxon>Bacteria</taxon>
        <taxon>Bacillati</taxon>
        <taxon>Bacillota</taxon>
        <taxon>Bacilli</taxon>
        <taxon>Bacillales</taxon>
        <taxon>Listeriaceae</taxon>
        <taxon>Listeria</taxon>
    </lineage>
</organism>
<dbReference type="AlphaFoldDB" id="W7DJK8"/>
<name>W7DJK8_9LIST</name>
<accession>W7DJK8</accession>
<sequence>MAKILSGIEKNESVYWVIENKADSTFLGTICLWNMDLDEEMADVGYELLPAFWKQNYMSEALEVVMNYSYHVLRLKKLGAVTSADNIASIRLLERHHFTKNRELNDFDLTESGEKNSTNFLYFKKRERTLTKRSLFHHSLLSSLAFFRASLANRLASRSGSTVFSERVAKRSFRLASRLALASSALSVFSPASSVPSTLEMSTPAIFA</sequence>
<evidence type="ECO:0000313" key="3">
    <source>
        <dbReference type="Proteomes" id="UP000019241"/>
    </source>
</evidence>
<proteinExistence type="predicted"/>
<dbReference type="InterPro" id="IPR051531">
    <property type="entry name" value="N-acetyltransferase"/>
</dbReference>
<dbReference type="PANTHER" id="PTHR43792">
    <property type="entry name" value="GNAT FAMILY, PUTATIVE (AFU_ORTHOLOGUE AFUA_3G00765)-RELATED-RELATED"/>
    <property type="match status" value="1"/>
</dbReference>
<dbReference type="Gene3D" id="3.40.630.30">
    <property type="match status" value="1"/>
</dbReference>
<evidence type="ECO:0000259" key="1">
    <source>
        <dbReference type="PROSITE" id="PS51186"/>
    </source>
</evidence>
<dbReference type="EMBL" id="AODM01000050">
    <property type="protein sequence ID" value="EUJ51901.1"/>
    <property type="molecule type" value="Genomic_DNA"/>
</dbReference>
<gene>
    <name evidence="2" type="ORF">MCOL2_14888</name>
</gene>
<evidence type="ECO:0000313" key="2">
    <source>
        <dbReference type="EMBL" id="EUJ51901.1"/>
    </source>
</evidence>
<dbReference type="InterPro" id="IPR016181">
    <property type="entry name" value="Acyl_CoA_acyltransferase"/>
</dbReference>
<protein>
    <submittedName>
        <fullName evidence="2">N-acetyltransferase GCN5</fullName>
    </submittedName>
</protein>
<dbReference type="Proteomes" id="UP000019241">
    <property type="component" value="Unassembled WGS sequence"/>
</dbReference>
<keyword evidence="2" id="KW-0808">Transferase</keyword>
<reference evidence="2 3" key="1">
    <citation type="submission" date="2012-12" db="EMBL/GenBank/DDBJ databases">
        <title>Novel taxa of Listeriaceae from agricultural environments in the United States.</title>
        <authorList>
            <person name="den Bakker H.C."/>
            <person name="Allred A."/>
            <person name="Warchocki S."/>
            <person name="Wright E.M."/>
            <person name="Burrell A."/>
            <person name="Nightingale K.K."/>
            <person name="Kephart D."/>
            <person name="Wiedmann M."/>
        </authorList>
    </citation>
    <scope>NUCLEOTIDE SEQUENCE [LARGE SCALE GENOMIC DNA]</scope>
    <source>
        <strain evidence="2 3">FSL S10-1203</strain>
    </source>
</reference>
<comment type="caution">
    <text evidence="2">The sequence shown here is derived from an EMBL/GenBank/DDBJ whole genome shotgun (WGS) entry which is preliminary data.</text>
</comment>
<dbReference type="Pfam" id="PF13302">
    <property type="entry name" value="Acetyltransf_3"/>
    <property type="match status" value="1"/>
</dbReference>